<reference evidence="8 9" key="1">
    <citation type="submission" date="2020-08" db="EMBL/GenBank/DDBJ databases">
        <title>A Genomic Blueprint of the Chicken Gut Microbiome.</title>
        <authorList>
            <person name="Gilroy R."/>
            <person name="Ravi A."/>
            <person name="Getino M."/>
            <person name="Pursley I."/>
            <person name="Horton D.L."/>
            <person name="Alikhan N.-F."/>
            <person name="Baker D."/>
            <person name="Gharbi K."/>
            <person name="Hall N."/>
            <person name="Watson M."/>
            <person name="Adriaenssens E.M."/>
            <person name="Foster-Nyarko E."/>
            <person name="Jarju S."/>
            <person name="Secka A."/>
            <person name="Antonio M."/>
            <person name="Oren A."/>
            <person name="Chaudhuri R."/>
            <person name="La Ragione R.M."/>
            <person name="Hildebrand F."/>
            <person name="Pallen M.J."/>
        </authorList>
    </citation>
    <scope>NUCLEOTIDE SEQUENCE [LARGE SCALE GENOMIC DNA]</scope>
    <source>
        <strain evidence="8 9">Sa2CUA1</strain>
    </source>
</reference>
<dbReference type="Proteomes" id="UP000609874">
    <property type="component" value="Unassembled WGS sequence"/>
</dbReference>
<feature type="domain" description="DUF3817" evidence="7">
    <location>
        <begin position="5"/>
        <end position="90"/>
    </location>
</feature>
<dbReference type="RefSeq" id="WP_191809095.1">
    <property type="nucleotide sequence ID" value="NZ_JACSQD010000008.1"/>
</dbReference>
<comment type="subcellular location">
    <subcellularLocation>
        <location evidence="1">Cell membrane</location>
        <topology evidence="1">Multi-pass membrane protein</topology>
    </subcellularLocation>
</comment>
<evidence type="ECO:0000256" key="3">
    <source>
        <dbReference type="ARBA" id="ARBA00022692"/>
    </source>
</evidence>
<evidence type="ECO:0000256" key="2">
    <source>
        <dbReference type="ARBA" id="ARBA00022475"/>
    </source>
</evidence>
<evidence type="ECO:0000313" key="9">
    <source>
        <dbReference type="Proteomes" id="UP000609874"/>
    </source>
</evidence>
<feature type="transmembrane region" description="Helical" evidence="6">
    <location>
        <begin position="39"/>
        <end position="60"/>
    </location>
</feature>
<keyword evidence="4 6" id="KW-1133">Transmembrane helix</keyword>
<name>A0ABR8UX43_9MICC</name>
<evidence type="ECO:0000256" key="6">
    <source>
        <dbReference type="SAM" id="Phobius"/>
    </source>
</evidence>
<sequence>MQPRTLFRALAFAEAVTWTLLIAAMVMKYGFGQDALMGPAGGTHGFIFLSYAASTVFVGVNQKWKFSTIVLGLATAVIPYATIPFEKSMDKKGKLGGGWRLAPGGDQPSGFVEQVQAFILRRPVISVVGVLIAIVAVFSVLLYLGPPVQFS</sequence>
<evidence type="ECO:0000259" key="7">
    <source>
        <dbReference type="Pfam" id="PF12823"/>
    </source>
</evidence>
<keyword evidence="9" id="KW-1185">Reference proteome</keyword>
<feature type="transmembrane region" description="Helical" evidence="6">
    <location>
        <begin position="66"/>
        <end position="85"/>
    </location>
</feature>
<dbReference type="PANTHER" id="PTHR40077:SF1">
    <property type="entry name" value="MEMBRANE PROTEIN"/>
    <property type="match status" value="1"/>
</dbReference>
<evidence type="ECO:0000256" key="1">
    <source>
        <dbReference type="ARBA" id="ARBA00004651"/>
    </source>
</evidence>
<evidence type="ECO:0000313" key="8">
    <source>
        <dbReference type="EMBL" id="MBD7996831.1"/>
    </source>
</evidence>
<keyword evidence="2" id="KW-1003">Cell membrane</keyword>
<gene>
    <name evidence="8" type="ORF">H9639_16160</name>
</gene>
<proteinExistence type="predicted"/>
<evidence type="ECO:0000256" key="5">
    <source>
        <dbReference type="ARBA" id="ARBA00023136"/>
    </source>
</evidence>
<accession>A0ABR8UX43</accession>
<dbReference type="EMBL" id="JACSQD010000008">
    <property type="protein sequence ID" value="MBD7996831.1"/>
    <property type="molecule type" value="Genomic_DNA"/>
</dbReference>
<feature type="transmembrane region" description="Helical" evidence="6">
    <location>
        <begin position="6"/>
        <end position="27"/>
    </location>
</feature>
<feature type="transmembrane region" description="Helical" evidence="6">
    <location>
        <begin position="124"/>
        <end position="145"/>
    </location>
</feature>
<evidence type="ECO:0000256" key="4">
    <source>
        <dbReference type="ARBA" id="ARBA00022989"/>
    </source>
</evidence>
<dbReference type="PANTHER" id="PTHR40077">
    <property type="entry name" value="MEMBRANE PROTEIN-RELATED"/>
    <property type="match status" value="1"/>
</dbReference>
<dbReference type="NCBIfam" id="TIGR03954">
    <property type="entry name" value="integ_memb_HG"/>
    <property type="match status" value="1"/>
</dbReference>
<protein>
    <submittedName>
        <fullName evidence="8">DUF3817 domain-containing protein</fullName>
    </submittedName>
</protein>
<dbReference type="InterPro" id="IPR023845">
    <property type="entry name" value="DUF3817_TM"/>
</dbReference>
<keyword evidence="5 6" id="KW-0472">Membrane</keyword>
<dbReference type="Pfam" id="PF12823">
    <property type="entry name" value="DUF3817"/>
    <property type="match status" value="1"/>
</dbReference>
<organism evidence="8 9">
    <name type="scientific">Arthrobacter gallicola</name>
    <dbReference type="NCBI Taxonomy" id="2762225"/>
    <lineage>
        <taxon>Bacteria</taxon>
        <taxon>Bacillati</taxon>
        <taxon>Actinomycetota</taxon>
        <taxon>Actinomycetes</taxon>
        <taxon>Micrococcales</taxon>
        <taxon>Micrococcaceae</taxon>
        <taxon>Arthrobacter</taxon>
    </lineage>
</organism>
<comment type="caution">
    <text evidence="8">The sequence shown here is derived from an EMBL/GenBank/DDBJ whole genome shotgun (WGS) entry which is preliminary data.</text>
</comment>
<keyword evidence="3 6" id="KW-0812">Transmembrane</keyword>